<evidence type="ECO:0000256" key="1">
    <source>
        <dbReference type="SAM" id="Phobius"/>
    </source>
</evidence>
<dbReference type="AlphaFoldDB" id="A0A6H2DJZ5"/>
<dbReference type="KEGG" id="phao:HF685_03785"/>
<protein>
    <submittedName>
        <fullName evidence="3">Two pore domain potassium channel family protein</fullName>
    </submittedName>
</protein>
<name>A0A6H2DJZ5_9SPHN</name>
<dbReference type="Proteomes" id="UP000501600">
    <property type="component" value="Chromosome"/>
</dbReference>
<proteinExistence type="predicted"/>
<keyword evidence="4" id="KW-1185">Reference proteome</keyword>
<gene>
    <name evidence="3" type="ORF">HF685_03785</name>
</gene>
<keyword evidence="1" id="KW-0472">Membrane</keyword>
<keyword evidence="3" id="KW-0407">Ion channel</keyword>
<dbReference type="GO" id="GO:0034220">
    <property type="term" value="P:monoatomic ion transmembrane transport"/>
    <property type="evidence" value="ECO:0007669"/>
    <property type="project" value="UniProtKB-KW"/>
</dbReference>
<reference evidence="3 4" key="1">
    <citation type="submission" date="2020-04" db="EMBL/GenBank/DDBJ databases">
        <title>Genome sequence for Sphingorhabdus sp. strain M1.</title>
        <authorList>
            <person name="Park S.-J."/>
        </authorList>
    </citation>
    <scope>NUCLEOTIDE SEQUENCE [LARGE SCALE GENOMIC DNA]</scope>
    <source>
        <strain evidence="3 4">JK6</strain>
    </source>
</reference>
<organism evidence="3 4">
    <name type="scientific">Parasphingorhabdus halotolerans</name>
    <dbReference type="NCBI Taxonomy" id="2725558"/>
    <lineage>
        <taxon>Bacteria</taxon>
        <taxon>Pseudomonadati</taxon>
        <taxon>Pseudomonadota</taxon>
        <taxon>Alphaproteobacteria</taxon>
        <taxon>Sphingomonadales</taxon>
        <taxon>Sphingomonadaceae</taxon>
        <taxon>Parasphingorhabdus</taxon>
    </lineage>
</organism>
<dbReference type="SUPFAM" id="SSF81324">
    <property type="entry name" value="Voltage-gated potassium channels"/>
    <property type="match status" value="1"/>
</dbReference>
<feature type="transmembrane region" description="Helical" evidence="1">
    <location>
        <begin position="112"/>
        <end position="134"/>
    </location>
</feature>
<dbReference type="InterPro" id="IPR013099">
    <property type="entry name" value="K_chnl_dom"/>
</dbReference>
<keyword evidence="1" id="KW-0812">Transmembrane</keyword>
<dbReference type="RefSeq" id="WP_168818361.1">
    <property type="nucleotide sequence ID" value="NZ_CP051217.1"/>
</dbReference>
<evidence type="ECO:0000313" key="3">
    <source>
        <dbReference type="EMBL" id="QJB68518.1"/>
    </source>
</evidence>
<keyword evidence="3" id="KW-0406">Ion transport</keyword>
<accession>A0A6H2DJZ5</accession>
<keyword evidence="3" id="KW-0813">Transport</keyword>
<sequence>MEELIVAFSVSALLIAACLYLHFKALRNGARIISELGAGVRRQMLLVMTMIFLTHLLEIVIFAIAIWAMAHNGVGSLSGAHTSTVADFFYFSIASYTTLGIGDITPEGPIRVVVGIEALTGLLLIAWSASFTYLTMERIWAPETD</sequence>
<evidence type="ECO:0000259" key="2">
    <source>
        <dbReference type="Pfam" id="PF07885"/>
    </source>
</evidence>
<dbReference type="EMBL" id="CP051217">
    <property type="protein sequence ID" value="QJB68518.1"/>
    <property type="molecule type" value="Genomic_DNA"/>
</dbReference>
<feature type="transmembrane region" description="Helical" evidence="1">
    <location>
        <begin position="44"/>
        <end position="68"/>
    </location>
</feature>
<feature type="transmembrane region" description="Helical" evidence="1">
    <location>
        <begin position="6"/>
        <end position="23"/>
    </location>
</feature>
<dbReference type="Pfam" id="PF07885">
    <property type="entry name" value="Ion_trans_2"/>
    <property type="match status" value="1"/>
</dbReference>
<evidence type="ECO:0000313" key="4">
    <source>
        <dbReference type="Proteomes" id="UP000501600"/>
    </source>
</evidence>
<keyword evidence="1" id="KW-1133">Transmembrane helix</keyword>
<feature type="domain" description="Potassium channel" evidence="2">
    <location>
        <begin position="56"/>
        <end position="130"/>
    </location>
</feature>
<dbReference type="Gene3D" id="1.10.287.70">
    <property type="match status" value="1"/>
</dbReference>